<dbReference type="EMBL" id="KI394358">
    <property type="protein sequence ID" value="ERN03144.1"/>
    <property type="molecule type" value="Genomic_DNA"/>
</dbReference>
<gene>
    <name evidence="2" type="ORF">AMTR_s00003p00101900</name>
</gene>
<dbReference type="AlphaFoldDB" id="W1P637"/>
<dbReference type="HOGENOM" id="CLU_1818386_0_0_1"/>
<keyword evidence="3" id="KW-1185">Reference proteome</keyword>
<evidence type="ECO:0000313" key="2">
    <source>
        <dbReference type="EMBL" id="ERN03144.1"/>
    </source>
</evidence>
<feature type="compositionally biased region" description="Polar residues" evidence="1">
    <location>
        <begin position="9"/>
        <end position="28"/>
    </location>
</feature>
<feature type="region of interest" description="Disordered" evidence="1">
    <location>
        <begin position="1"/>
        <end position="28"/>
    </location>
</feature>
<protein>
    <submittedName>
        <fullName evidence="2">Uncharacterized protein</fullName>
    </submittedName>
</protein>
<evidence type="ECO:0000313" key="3">
    <source>
        <dbReference type="Proteomes" id="UP000017836"/>
    </source>
</evidence>
<proteinExistence type="predicted"/>
<dbReference type="Proteomes" id="UP000017836">
    <property type="component" value="Unassembled WGS sequence"/>
</dbReference>
<reference evidence="3" key="1">
    <citation type="journal article" date="2013" name="Science">
        <title>The Amborella genome and the evolution of flowering plants.</title>
        <authorList>
            <consortium name="Amborella Genome Project"/>
        </authorList>
    </citation>
    <scope>NUCLEOTIDE SEQUENCE [LARGE SCALE GENOMIC DNA]</scope>
</reference>
<accession>W1P637</accession>
<dbReference type="Gramene" id="ERN03144">
    <property type="protein sequence ID" value="ERN03144"/>
    <property type="gene ID" value="AMTR_s00003p00101900"/>
</dbReference>
<name>W1P637_AMBTC</name>
<evidence type="ECO:0000256" key="1">
    <source>
        <dbReference type="SAM" id="MobiDB-lite"/>
    </source>
</evidence>
<organism evidence="2 3">
    <name type="scientific">Amborella trichopoda</name>
    <dbReference type="NCBI Taxonomy" id="13333"/>
    <lineage>
        <taxon>Eukaryota</taxon>
        <taxon>Viridiplantae</taxon>
        <taxon>Streptophyta</taxon>
        <taxon>Embryophyta</taxon>
        <taxon>Tracheophyta</taxon>
        <taxon>Spermatophyta</taxon>
        <taxon>Magnoliopsida</taxon>
        <taxon>Amborellales</taxon>
        <taxon>Amborellaceae</taxon>
        <taxon>Amborella</taxon>
    </lineage>
</organism>
<sequence>MRHRRLPRCSNSTASHEKTMTASYGPQQTPATVGRLVQTIDWGWPTSSIDQQLFQALLSPPYPVGATSSIMSLIARNNLVHLEEKESQHLWEKRIGRTGPLRPHQVDHHFLGIKNKGLCNFSRSYFLTNWRNILLFNPIPIQ</sequence>